<dbReference type="Pfam" id="PF10081">
    <property type="entry name" value="Abhydrolase_9"/>
    <property type="match status" value="1"/>
</dbReference>
<dbReference type="InterPro" id="IPR027787">
    <property type="entry name" value="Alpha/beta-hydrolase_catalytic"/>
</dbReference>
<dbReference type="AlphaFoldDB" id="A0A1G6GNE9"/>
<accession>A0A1G6GNE9</accession>
<dbReference type="RefSeq" id="WP_093180301.1">
    <property type="nucleotide sequence ID" value="NZ_FMYH01000001.1"/>
</dbReference>
<feature type="domain" description="Alpha/beta-hydrolase N-terminal" evidence="3">
    <location>
        <begin position="171"/>
        <end position="316"/>
    </location>
</feature>
<dbReference type="EMBL" id="FMYH01000001">
    <property type="protein sequence ID" value="SDB83522.1"/>
    <property type="molecule type" value="Genomic_DNA"/>
</dbReference>
<gene>
    <name evidence="4" type="ORF">SAMN05216410_0319</name>
</gene>
<keyword evidence="5" id="KW-1185">Reference proteome</keyword>
<dbReference type="STRING" id="1814289.SAMN05216410_0319"/>
<feature type="region of interest" description="Disordered" evidence="1">
    <location>
        <begin position="672"/>
        <end position="693"/>
    </location>
</feature>
<evidence type="ECO:0000313" key="4">
    <source>
        <dbReference type="EMBL" id="SDB83522.1"/>
    </source>
</evidence>
<name>A0A1G6GNE9_9MICO</name>
<evidence type="ECO:0000256" key="1">
    <source>
        <dbReference type="SAM" id="MobiDB-lite"/>
    </source>
</evidence>
<dbReference type="Pfam" id="PF15420">
    <property type="entry name" value="Abhydrolase_9_N"/>
    <property type="match status" value="1"/>
</dbReference>
<sequence>MEATFIAPLPPRPSAAQTGLLIASALVSETFVPSLAPRTSLDQGIITGLAVGSHYLIAVAAQDLLSDAAHRLVDSTFLRGASWLDDAQRVRFLEGAVDLSVVPAGCAVGLLLFARPDERPLRAVVRFAGYRFAIAGAGGASLMIGRALLTAIDERAGSRGALARFPLSIPLGGALAYTLERRRSHRALPATELRALSSSSRLASGAIAAGVIATLTGFAAGESLLTRHLGDALDRRLPGPRRMWHMAARTASLAGLGAAMVGVWDGAMQRIEAATQTEEALLPGVDTSLLTRPTVSGSTGSLVPWRTLGREGRRHVLSQLPTSPERIIAARPEIPDFSIETVVGKPALAEPVQVYVGLDSAPSARERVNLALAEMTRLGAFERSLLVLISPTGTGYVNYVALATLQYLTRGDVATVTMQYSKRPSPLSLAKVPGAREQNRLLWMEILIRLRDIPEARRPRVVVFGESLGAHTSQDVFLNWGTLGPAALGIDRALWIGTPYTSGWMHEVTRSDRLDVDPQAVAVVNDFGEITDLSPGRRRQLRYVLVSHDNDGVTKLGLDLAVSEPGWLGPDARRVGSAPHPSAQSIPTSPRGTPPWMTWRPITTFFQTLVDMKNAQQPGSYRAWAHDYRADLPRFISEVFDLPASAELMRRLDEVLPAREKLRETLIADAHRRREAAHHTPPDEEPVGAPGAG</sequence>
<evidence type="ECO:0000259" key="2">
    <source>
        <dbReference type="Pfam" id="PF10081"/>
    </source>
</evidence>
<feature type="compositionally biased region" description="Polar residues" evidence="1">
    <location>
        <begin position="582"/>
        <end position="591"/>
    </location>
</feature>
<evidence type="ECO:0000259" key="3">
    <source>
        <dbReference type="Pfam" id="PF15420"/>
    </source>
</evidence>
<dbReference type="OrthoDB" id="4397445at2"/>
<protein>
    <submittedName>
        <fullName evidence="4">Uncharacterized membrane protein</fullName>
    </submittedName>
</protein>
<proteinExistence type="predicted"/>
<feature type="compositionally biased region" description="Basic and acidic residues" evidence="1">
    <location>
        <begin position="672"/>
        <end position="682"/>
    </location>
</feature>
<dbReference type="Proteomes" id="UP000199039">
    <property type="component" value="Unassembled WGS sequence"/>
</dbReference>
<evidence type="ECO:0000313" key="5">
    <source>
        <dbReference type="Proteomes" id="UP000199039"/>
    </source>
</evidence>
<feature type="region of interest" description="Disordered" evidence="1">
    <location>
        <begin position="575"/>
        <end position="594"/>
    </location>
</feature>
<feature type="domain" description="Alpha/beta-hydrolase catalytic" evidence="2">
    <location>
        <begin position="352"/>
        <end position="643"/>
    </location>
</feature>
<dbReference type="InterPro" id="IPR027788">
    <property type="entry name" value="Alpha/beta-hydrolase_N_dom"/>
</dbReference>
<reference evidence="4 5" key="1">
    <citation type="submission" date="2016-09" db="EMBL/GenBank/DDBJ databases">
        <authorList>
            <person name="Capua I."/>
            <person name="De Benedictis P."/>
            <person name="Joannis T."/>
            <person name="Lombin L.H."/>
            <person name="Cattoli G."/>
        </authorList>
    </citation>
    <scope>NUCLEOTIDE SEQUENCE [LARGE SCALE GENOMIC DNA]</scope>
    <source>
        <strain evidence="4 5">ISLP-3</strain>
    </source>
</reference>
<organism evidence="4 5">
    <name type="scientific">Sanguibacter gelidistatuariae</name>
    <dbReference type="NCBI Taxonomy" id="1814289"/>
    <lineage>
        <taxon>Bacteria</taxon>
        <taxon>Bacillati</taxon>
        <taxon>Actinomycetota</taxon>
        <taxon>Actinomycetes</taxon>
        <taxon>Micrococcales</taxon>
        <taxon>Sanguibacteraceae</taxon>
        <taxon>Sanguibacter</taxon>
    </lineage>
</organism>